<evidence type="ECO:0000259" key="3">
    <source>
        <dbReference type="Pfam" id="PF21984"/>
    </source>
</evidence>
<dbReference type="Gene3D" id="1.10.10.630">
    <property type="entry name" value="DnaD domain-like"/>
    <property type="match status" value="1"/>
</dbReference>
<dbReference type="InterPro" id="IPR053843">
    <property type="entry name" value="DnaD_N"/>
</dbReference>
<evidence type="ECO:0000256" key="1">
    <source>
        <dbReference type="ARBA" id="ARBA00093462"/>
    </source>
</evidence>
<comment type="similarity">
    <text evidence="1">Belongs to the DnaB/DnaD family.</text>
</comment>
<proteinExistence type="inferred from homology"/>
<name>A0A081BIL0_9LACO</name>
<dbReference type="AlphaFoldDB" id="A0A081BIL0"/>
<dbReference type="InterPro" id="IPR053162">
    <property type="entry name" value="DnaD"/>
</dbReference>
<keyword evidence="5" id="KW-1185">Reference proteome</keyword>
<dbReference type="PANTHER" id="PTHR37293:SF6">
    <property type="entry name" value="DNA REPLICATION PROTEIN DNAD"/>
    <property type="match status" value="1"/>
</dbReference>
<evidence type="ECO:0000313" key="4">
    <source>
        <dbReference type="EMBL" id="GAK47878.1"/>
    </source>
</evidence>
<reference evidence="4" key="1">
    <citation type="journal article" date="2014" name="Genome Announc.">
        <title>Draft Genome Sequence of Lactobacillus oryzae Strain SG293T.</title>
        <authorList>
            <person name="Tanizawa Y."/>
            <person name="Fujisawa T."/>
            <person name="Mochizuki T."/>
            <person name="Kaminuma E."/>
            <person name="Nakamura Y."/>
            <person name="Tohno M."/>
        </authorList>
    </citation>
    <scope>NUCLEOTIDE SEQUENCE [LARGE SCALE GENOMIC DNA]</scope>
    <source>
        <strain evidence="4">SG293</strain>
    </source>
</reference>
<feature type="domain" description="DnaB/C C-terminal" evidence="2">
    <location>
        <begin position="133"/>
        <end position="205"/>
    </location>
</feature>
<dbReference type="Gene3D" id="1.10.10.10">
    <property type="entry name" value="Winged helix-like DNA-binding domain superfamily/Winged helix DNA-binding domain"/>
    <property type="match status" value="1"/>
</dbReference>
<dbReference type="Proteomes" id="UP000028700">
    <property type="component" value="Unassembled WGS sequence"/>
</dbReference>
<gene>
    <name evidence="4" type="primary">dnaD</name>
    <name evidence="4" type="ORF">LOSG293_140170</name>
</gene>
<dbReference type="Pfam" id="PF21984">
    <property type="entry name" value="DnaD_N"/>
    <property type="match status" value="1"/>
</dbReference>
<evidence type="ECO:0000259" key="2">
    <source>
        <dbReference type="Pfam" id="PF07261"/>
    </source>
</evidence>
<dbReference type="EMBL" id="BBJM01000014">
    <property type="protein sequence ID" value="GAK47878.1"/>
    <property type="molecule type" value="Genomic_DNA"/>
</dbReference>
<evidence type="ECO:0000313" key="5">
    <source>
        <dbReference type="Proteomes" id="UP000028700"/>
    </source>
</evidence>
<dbReference type="eggNOG" id="COG3935">
    <property type="taxonomic scope" value="Bacteria"/>
</dbReference>
<dbReference type="InterPro" id="IPR036388">
    <property type="entry name" value="WH-like_DNA-bd_sf"/>
</dbReference>
<organism evidence="4 5">
    <name type="scientific">Secundilactobacillus oryzae JCM 18671</name>
    <dbReference type="NCBI Taxonomy" id="1291743"/>
    <lineage>
        <taxon>Bacteria</taxon>
        <taxon>Bacillati</taxon>
        <taxon>Bacillota</taxon>
        <taxon>Bacilli</taxon>
        <taxon>Lactobacillales</taxon>
        <taxon>Lactobacillaceae</taxon>
        <taxon>Secundilactobacillus</taxon>
    </lineage>
</organism>
<dbReference type="InterPro" id="IPR034829">
    <property type="entry name" value="DnaD-like_sf"/>
</dbReference>
<dbReference type="STRING" id="1291743.LOSG293_140170"/>
<accession>A0A081BIL0</accession>
<dbReference type="Pfam" id="PF07261">
    <property type="entry name" value="DnaB_2"/>
    <property type="match status" value="1"/>
</dbReference>
<comment type="caution">
    <text evidence="4">The sequence shown here is derived from an EMBL/GenBank/DDBJ whole genome shotgun (WGS) entry which is preliminary data.</text>
</comment>
<sequence>MGDDMTNFFKTYVKAGNTVLNNLLIANYRRLNMTHQEFLVFIQVKSFIDNGQDFPDIQQIAQHMDESEQAIYQLLHELIKKKLLTIDSLKGADGLTHDVYDFSLLYEKLAVLEEQSIEKVQVETQQTTRRQLFAQFESEFGRTLSPIELETVGNWIDEDRYQPTLIQLALKEAVLNQVYNFKYIDKILMNWEKRNIRTPEEVQKYRNAHSTGKVESKVNKGSQPKIPIFKITDQNPNH</sequence>
<feature type="domain" description="DnaD N-terminal" evidence="3">
    <location>
        <begin position="22"/>
        <end position="116"/>
    </location>
</feature>
<dbReference type="NCBIfam" id="TIGR01446">
    <property type="entry name" value="DnaD_dom"/>
    <property type="match status" value="1"/>
</dbReference>
<dbReference type="PANTHER" id="PTHR37293">
    <property type="entry name" value="PHAGE REPLICATION PROTEIN-RELATED"/>
    <property type="match status" value="1"/>
</dbReference>
<dbReference type="SUPFAM" id="SSF158499">
    <property type="entry name" value="DnaD domain-like"/>
    <property type="match status" value="1"/>
</dbReference>
<dbReference type="InterPro" id="IPR006343">
    <property type="entry name" value="DnaB/C_C"/>
</dbReference>
<protein>
    <submittedName>
        <fullName evidence="4">DNA replication protein DnaD</fullName>
    </submittedName>
</protein>